<keyword evidence="9" id="KW-0966">Cell projection</keyword>
<keyword evidence="8" id="KW-0206">Cytoskeleton</keyword>
<evidence type="ECO:0000256" key="7">
    <source>
        <dbReference type="ARBA" id="ARBA00023175"/>
    </source>
</evidence>
<gene>
    <name evidence="12" type="ORF">COHA_004408</name>
</gene>
<organism evidence="12 13">
    <name type="scientific">Chlorella ohadii</name>
    <dbReference type="NCBI Taxonomy" id="2649997"/>
    <lineage>
        <taxon>Eukaryota</taxon>
        <taxon>Viridiplantae</taxon>
        <taxon>Chlorophyta</taxon>
        <taxon>core chlorophytes</taxon>
        <taxon>Trebouxiophyceae</taxon>
        <taxon>Chlorellales</taxon>
        <taxon>Chlorellaceae</taxon>
        <taxon>Chlorella clade</taxon>
        <taxon>Chlorella</taxon>
    </lineage>
</organism>
<dbReference type="InterPro" id="IPR001611">
    <property type="entry name" value="Leu-rich_rpt"/>
</dbReference>
<reference evidence="12" key="1">
    <citation type="submission" date="2020-11" db="EMBL/GenBank/DDBJ databases">
        <title>Chlorella ohadii genome sequencing and assembly.</title>
        <authorList>
            <person name="Murik O."/>
            <person name="Treves H."/>
            <person name="Kedem I."/>
            <person name="Shotland Y."/>
            <person name="Kaplan A."/>
        </authorList>
    </citation>
    <scope>NUCLEOTIDE SEQUENCE</scope>
    <source>
        <strain evidence="12">1</strain>
    </source>
</reference>
<keyword evidence="5" id="KW-0677">Repeat</keyword>
<sequence length="197" mass="21786">MAAKATPCKEALAKWAAGPGGGAALDTLERVELCGLCPPIEKMDSSLVALKRCRHLALSTNNLDKIGNLAGLESLESLSLGRNCLKKLENLEAVAATLQQLWVSYNQIDRLAGIEKCTQLRVLYASNNRIKDWAEVERLAALPLLEDLLLIGNPLYCEWRDNNALPQYRVEVLKRVPTLKKLDGQPVDVEEREAARK</sequence>
<keyword evidence="7" id="KW-0505">Motor protein</keyword>
<dbReference type="AlphaFoldDB" id="A0AAD5H2L4"/>
<dbReference type="PANTHER" id="PTHR15454:SF73">
    <property type="entry name" value="DYNEIN AXONEMAL LIGHT CHAIN 1"/>
    <property type="match status" value="1"/>
</dbReference>
<dbReference type="SUPFAM" id="SSF52058">
    <property type="entry name" value="L domain-like"/>
    <property type="match status" value="1"/>
</dbReference>
<keyword evidence="6" id="KW-0243">Dynein</keyword>
<dbReference type="GO" id="GO:0005930">
    <property type="term" value="C:axoneme"/>
    <property type="evidence" value="ECO:0007669"/>
    <property type="project" value="UniProtKB-SubCell"/>
</dbReference>
<dbReference type="InterPro" id="IPR032675">
    <property type="entry name" value="LRR_dom_sf"/>
</dbReference>
<protein>
    <recommendedName>
        <fullName evidence="11">Dynein axonemal light chain 1</fullName>
    </recommendedName>
</protein>
<evidence type="ECO:0000256" key="11">
    <source>
        <dbReference type="ARBA" id="ARBA00049760"/>
    </source>
</evidence>
<comment type="caution">
    <text evidence="12">The sequence shown here is derived from an EMBL/GenBank/DDBJ whole genome shotgun (WGS) entry which is preliminary data.</text>
</comment>
<dbReference type="Proteomes" id="UP001205105">
    <property type="component" value="Unassembled WGS sequence"/>
</dbReference>
<evidence type="ECO:0000256" key="4">
    <source>
        <dbReference type="ARBA" id="ARBA00022701"/>
    </source>
</evidence>
<dbReference type="SMART" id="SM00365">
    <property type="entry name" value="LRR_SD22"/>
    <property type="match status" value="4"/>
</dbReference>
<comment type="similarity">
    <text evidence="10">Belongs to the dynein light chain LC1-type family.</text>
</comment>
<dbReference type="GO" id="GO:0005874">
    <property type="term" value="C:microtubule"/>
    <property type="evidence" value="ECO:0007669"/>
    <property type="project" value="UniProtKB-KW"/>
</dbReference>
<dbReference type="EMBL" id="JADXDR010000058">
    <property type="protein sequence ID" value="KAI7841879.1"/>
    <property type="molecule type" value="Genomic_DNA"/>
</dbReference>
<evidence type="ECO:0000256" key="10">
    <source>
        <dbReference type="ARBA" id="ARBA00049659"/>
    </source>
</evidence>
<dbReference type="GO" id="GO:0030286">
    <property type="term" value="C:dynein complex"/>
    <property type="evidence" value="ECO:0007669"/>
    <property type="project" value="UniProtKB-KW"/>
</dbReference>
<dbReference type="FunFam" id="3.80.10.10:FF:000049">
    <property type="entry name" value="Dynein light chain 1"/>
    <property type="match status" value="1"/>
</dbReference>
<keyword evidence="3" id="KW-0433">Leucine-rich repeat</keyword>
<evidence type="ECO:0000256" key="5">
    <source>
        <dbReference type="ARBA" id="ARBA00022737"/>
    </source>
</evidence>
<evidence type="ECO:0000256" key="2">
    <source>
        <dbReference type="ARBA" id="ARBA00022490"/>
    </source>
</evidence>
<evidence type="ECO:0000256" key="3">
    <source>
        <dbReference type="ARBA" id="ARBA00022614"/>
    </source>
</evidence>
<evidence type="ECO:0000256" key="9">
    <source>
        <dbReference type="ARBA" id="ARBA00023273"/>
    </source>
</evidence>
<evidence type="ECO:0000313" key="13">
    <source>
        <dbReference type="Proteomes" id="UP001205105"/>
    </source>
</evidence>
<keyword evidence="13" id="KW-1185">Reference proteome</keyword>
<dbReference type="Pfam" id="PF14580">
    <property type="entry name" value="LRR_9"/>
    <property type="match status" value="1"/>
</dbReference>
<comment type="subcellular location">
    <subcellularLocation>
        <location evidence="1">Cytoplasm</location>
        <location evidence="1">Cytoskeleton</location>
        <location evidence="1">Cilium axoneme</location>
    </subcellularLocation>
</comment>
<keyword evidence="4" id="KW-0493">Microtubule</keyword>
<evidence type="ECO:0000256" key="1">
    <source>
        <dbReference type="ARBA" id="ARBA00004430"/>
    </source>
</evidence>
<keyword evidence="2" id="KW-0963">Cytoplasm</keyword>
<dbReference type="Gene3D" id="3.80.10.10">
    <property type="entry name" value="Ribonuclease Inhibitor"/>
    <property type="match status" value="1"/>
</dbReference>
<evidence type="ECO:0000256" key="6">
    <source>
        <dbReference type="ARBA" id="ARBA00023017"/>
    </source>
</evidence>
<accession>A0AAD5H2L4</accession>
<evidence type="ECO:0000256" key="8">
    <source>
        <dbReference type="ARBA" id="ARBA00023212"/>
    </source>
</evidence>
<proteinExistence type="inferred from homology"/>
<name>A0AAD5H2L4_9CHLO</name>
<dbReference type="PANTHER" id="PTHR15454">
    <property type="entry name" value="NISCHARIN RELATED"/>
    <property type="match status" value="1"/>
</dbReference>
<evidence type="ECO:0000313" key="12">
    <source>
        <dbReference type="EMBL" id="KAI7841879.1"/>
    </source>
</evidence>
<dbReference type="PROSITE" id="PS51450">
    <property type="entry name" value="LRR"/>
    <property type="match status" value="3"/>
</dbReference>